<dbReference type="PROSITE" id="PS00636">
    <property type="entry name" value="DNAJ_1"/>
    <property type="match status" value="1"/>
</dbReference>
<dbReference type="InterPro" id="IPR001623">
    <property type="entry name" value="DnaJ_domain"/>
</dbReference>
<dbReference type="InParanoid" id="A0A165BYW7"/>
<dbReference type="PROSITE" id="PS50076">
    <property type="entry name" value="DNAJ_2"/>
    <property type="match status" value="1"/>
</dbReference>
<dbReference type="RefSeq" id="XP_040759640.1">
    <property type="nucleotide sequence ID" value="XM_040905025.1"/>
</dbReference>
<evidence type="ECO:0000256" key="1">
    <source>
        <dbReference type="ARBA" id="ARBA00022737"/>
    </source>
</evidence>
<keyword evidence="1" id="KW-0677">Repeat</keyword>
<keyword evidence="6" id="KW-1185">Reference proteome</keyword>
<protein>
    <submittedName>
        <fullName evidence="5">DnaJ-domain-containing protein</fullName>
    </submittedName>
</protein>
<reference evidence="5 6" key="1">
    <citation type="journal article" date="2016" name="Mol. Biol. Evol.">
        <title>Comparative Genomics of Early-Diverging Mushroom-Forming Fungi Provides Insights into the Origins of Lignocellulose Decay Capabilities.</title>
        <authorList>
            <person name="Nagy L.G."/>
            <person name="Riley R."/>
            <person name="Tritt A."/>
            <person name="Adam C."/>
            <person name="Daum C."/>
            <person name="Floudas D."/>
            <person name="Sun H."/>
            <person name="Yadav J.S."/>
            <person name="Pangilinan J."/>
            <person name="Larsson K.H."/>
            <person name="Matsuura K."/>
            <person name="Barry K."/>
            <person name="Labutti K."/>
            <person name="Kuo R."/>
            <person name="Ohm R.A."/>
            <person name="Bhattacharya S.S."/>
            <person name="Shirouzu T."/>
            <person name="Yoshinaga Y."/>
            <person name="Martin F.M."/>
            <person name="Grigoriev I.V."/>
            <person name="Hibbett D.S."/>
        </authorList>
    </citation>
    <scope>NUCLEOTIDE SEQUENCE [LARGE SCALE GENOMIC DNA]</scope>
    <source>
        <strain evidence="5 6">93-53</strain>
    </source>
</reference>
<dbReference type="SUPFAM" id="SSF46565">
    <property type="entry name" value="Chaperone J-domain"/>
    <property type="match status" value="1"/>
</dbReference>
<evidence type="ECO:0000256" key="3">
    <source>
        <dbReference type="SAM" id="MobiDB-lite"/>
    </source>
</evidence>
<dbReference type="Gene3D" id="1.10.287.110">
    <property type="entry name" value="DnaJ domain"/>
    <property type="match status" value="1"/>
</dbReference>
<dbReference type="OrthoDB" id="10250354at2759"/>
<accession>A0A165BYW7</accession>
<dbReference type="CDD" id="cd06257">
    <property type="entry name" value="DnaJ"/>
    <property type="match status" value="1"/>
</dbReference>
<evidence type="ECO:0000313" key="5">
    <source>
        <dbReference type="EMBL" id="KZT01900.1"/>
    </source>
</evidence>
<evidence type="ECO:0000256" key="2">
    <source>
        <dbReference type="ARBA" id="ARBA00022803"/>
    </source>
</evidence>
<dbReference type="PANTHER" id="PTHR45188:SF2">
    <property type="entry name" value="DNAJ HOMOLOG SUBFAMILY C MEMBER 7"/>
    <property type="match status" value="1"/>
</dbReference>
<evidence type="ECO:0000259" key="4">
    <source>
        <dbReference type="PROSITE" id="PS50076"/>
    </source>
</evidence>
<proteinExistence type="predicted"/>
<dbReference type="InterPro" id="IPR036869">
    <property type="entry name" value="J_dom_sf"/>
</dbReference>
<feature type="domain" description="J" evidence="4">
    <location>
        <begin position="342"/>
        <end position="403"/>
    </location>
</feature>
<dbReference type="Pfam" id="PF00226">
    <property type="entry name" value="DnaJ"/>
    <property type="match status" value="1"/>
</dbReference>
<dbReference type="PRINTS" id="PR00625">
    <property type="entry name" value="JDOMAIN"/>
</dbReference>
<dbReference type="SUPFAM" id="SSF48452">
    <property type="entry name" value="TPR-like"/>
    <property type="match status" value="2"/>
</dbReference>
<dbReference type="InterPro" id="IPR018253">
    <property type="entry name" value="DnaJ_domain_CS"/>
</dbReference>
<gene>
    <name evidence="5" type="ORF">LAESUDRAFT_662909</name>
</gene>
<dbReference type="AlphaFoldDB" id="A0A165BYW7"/>
<dbReference type="SMART" id="SM00271">
    <property type="entry name" value="DnaJ"/>
    <property type="match status" value="1"/>
</dbReference>
<organism evidence="5 6">
    <name type="scientific">Laetiporus sulphureus 93-53</name>
    <dbReference type="NCBI Taxonomy" id="1314785"/>
    <lineage>
        <taxon>Eukaryota</taxon>
        <taxon>Fungi</taxon>
        <taxon>Dikarya</taxon>
        <taxon>Basidiomycota</taxon>
        <taxon>Agaricomycotina</taxon>
        <taxon>Agaricomycetes</taxon>
        <taxon>Polyporales</taxon>
        <taxon>Laetiporus</taxon>
    </lineage>
</organism>
<keyword evidence="2" id="KW-0802">TPR repeat</keyword>
<sequence length="427" mass="48705">MCYARRGLAHASLKNHAAAISDFQHASSMPAHEDVSMVEVYICMARCRFHLGSRSSALLAVRAALELQRDNLQAKALRKCLLMLEGHIDDYHGARKRNHWRTARAAYESCLDIYEAQDCPSPVEIRCWGIELRVAESDWEGALRAIDLLLQRETKSTEAMIIRALVLFWTGKLPQALEQIITVLKTDPDNETAKTIRSRIKTVARLKEEGDTLYKDGEWKDAIARWDTALEVVYENENEGRGGLLRSILLSSRAAAKLQLKEFEKSLKDVEDALKLNSTLWSAFLTRARIHAAFELYDLACEDFRAVLQHAAASNVKDLDEFRAELEKTETIAARERKKEKDYYTILGISRGCTLSEIRKAYLVQSRKHHPDKGGIAEKFKLIGEAYSVLSDENFRRDYDAKRSGRTAQRQKPYSDDSYSYSDDDDY</sequence>
<dbReference type="InterPro" id="IPR011990">
    <property type="entry name" value="TPR-like_helical_dom_sf"/>
</dbReference>
<dbReference type="PANTHER" id="PTHR45188">
    <property type="entry name" value="DNAJ PROTEIN P58IPK HOMOLOG"/>
    <property type="match status" value="1"/>
</dbReference>
<dbReference type="STRING" id="1314785.A0A165BYW7"/>
<feature type="region of interest" description="Disordered" evidence="3">
    <location>
        <begin position="400"/>
        <end position="427"/>
    </location>
</feature>
<name>A0A165BYW7_9APHY</name>
<dbReference type="SMART" id="SM00028">
    <property type="entry name" value="TPR"/>
    <property type="match status" value="6"/>
</dbReference>
<dbReference type="Gene3D" id="1.25.40.10">
    <property type="entry name" value="Tetratricopeptide repeat domain"/>
    <property type="match status" value="1"/>
</dbReference>
<dbReference type="InterPro" id="IPR019734">
    <property type="entry name" value="TPR_rpt"/>
</dbReference>
<evidence type="ECO:0000313" key="6">
    <source>
        <dbReference type="Proteomes" id="UP000076871"/>
    </source>
</evidence>
<dbReference type="GeneID" id="63822055"/>
<dbReference type="EMBL" id="KV427658">
    <property type="protein sequence ID" value="KZT01900.1"/>
    <property type="molecule type" value="Genomic_DNA"/>
</dbReference>
<dbReference type="Proteomes" id="UP000076871">
    <property type="component" value="Unassembled WGS sequence"/>
</dbReference>